<dbReference type="PROSITE" id="PS51257">
    <property type="entry name" value="PROKAR_LIPOPROTEIN"/>
    <property type="match status" value="1"/>
</dbReference>
<organism evidence="1 2">
    <name type="scientific">Flavobacterium gilvum</name>
    <dbReference type="NCBI Taxonomy" id="1492737"/>
    <lineage>
        <taxon>Bacteria</taxon>
        <taxon>Pseudomonadati</taxon>
        <taxon>Bacteroidota</taxon>
        <taxon>Flavobacteriia</taxon>
        <taxon>Flavobacteriales</taxon>
        <taxon>Flavobacteriaceae</taxon>
        <taxon>Flavobacterium</taxon>
    </lineage>
</organism>
<dbReference type="RefSeq" id="WP_035640647.1">
    <property type="nucleotide sequence ID" value="NZ_CP017479.1"/>
</dbReference>
<dbReference type="KEGG" id="fgl:EM308_14490"/>
<gene>
    <name evidence="1" type="ORF">EM308_14490</name>
</gene>
<name>A0AAC9N7J6_9FLAO</name>
<evidence type="ECO:0000313" key="2">
    <source>
        <dbReference type="Proteomes" id="UP000175968"/>
    </source>
</evidence>
<proteinExistence type="predicted"/>
<dbReference type="AlphaFoldDB" id="A0AAC9N7J6"/>
<accession>A0AAC9N7J6</accession>
<sequence length="224" mass="25483">MKKINLSKIHFSILIIAFALIAGIVVQSCQVNDDSPKDILSFKGQNYTLDEVKEEAEKLTEKDYSYVYDKLGISKVSYVSGNSKTMKTLKLKGKYKIVKYQFKKTDEILYIAQDIENSNMYKAFKVFEKNGEETILGEKQIDNRKLLSDKKYDKKNQDIISLSSLFTLNTANAELCKRKAGETQSSCESRSYDEFVKDCFACWVAYWGSPGVAILLSALCLCQE</sequence>
<dbReference type="Proteomes" id="UP000175968">
    <property type="component" value="Chromosome"/>
</dbReference>
<evidence type="ECO:0000313" key="1">
    <source>
        <dbReference type="EMBL" id="AOW10603.1"/>
    </source>
</evidence>
<protein>
    <recommendedName>
        <fullName evidence="3">Lipoprotein</fullName>
    </recommendedName>
</protein>
<evidence type="ECO:0008006" key="3">
    <source>
        <dbReference type="Google" id="ProtNLM"/>
    </source>
</evidence>
<dbReference type="EMBL" id="CP017479">
    <property type="protein sequence ID" value="AOW10603.1"/>
    <property type="molecule type" value="Genomic_DNA"/>
</dbReference>
<keyword evidence="2" id="KW-1185">Reference proteome</keyword>
<reference evidence="1 2" key="1">
    <citation type="submission" date="2016-10" db="EMBL/GenBank/DDBJ databases">
        <title>Flavobacterium gilvum sp. nov., isolated from stream water.</title>
        <authorList>
            <person name="Shin S.-K."/>
            <person name="Cho Y.-J."/>
            <person name="Yi H."/>
        </authorList>
    </citation>
    <scope>NUCLEOTIDE SEQUENCE [LARGE SCALE GENOMIC DNA]</scope>
    <source>
        <strain evidence="1 2">EM1308</strain>
    </source>
</reference>